<dbReference type="OrthoDB" id="21292at2759"/>
<dbReference type="AlphaFoldDB" id="C6HB10"/>
<dbReference type="eggNOG" id="KOG3133">
    <property type="taxonomic scope" value="Eukaryota"/>
</dbReference>
<evidence type="ECO:0000313" key="2">
    <source>
        <dbReference type="EMBL" id="EER42433.1"/>
    </source>
</evidence>
<evidence type="ECO:0000256" key="1">
    <source>
        <dbReference type="SAM" id="MobiDB-lite"/>
    </source>
</evidence>
<feature type="compositionally biased region" description="Gly residues" evidence="1">
    <location>
        <begin position="149"/>
        <end position="160"/>
    </location>
</feature>
<feature type="compositionally biased region" description="Basic and acidic residues" evidence="1">
    <location>
        <begin position="1"/>
        <end position="14"/>
    </location>
</feature>
<dbReference type="PANTHER" id="PTHR12774">
    <property type="entry name" value="PEROXISOMAL BIOGENESIS FACTOR 19"/>
    <property type="match status" value="1"/>
</dbReference>
<evidence type="ECO:0000313" key="3">
    <source>
        <dbReference type="Proteomes" id="UP000002624"/>
    </source>
</evidence>
<dbReference type="GO" id="GO:0045046">
    <property type="term" value="P:protein import into peroxisome membrane"/>
    <property type="evidence" value="ECO:0007669"/>
    <property type="project" value="TreeGrafter"/>
</dbReference>
<dbReference type="InterPro" id="IPR038322">
    <property type="entry name" value="Pex19_C_sf"/>
</dbReference>
<dbReference type="VEuPathDB" id="FungiDB:HCDG_03892"/>
<proteinExistence type="predicted"/>
<dbReference type="Gene3D" id="1.20.120.900">
    <property type="entry name" value="Pex19, mPTS binding domain"/>
    <property type="match status" value="1"/>
</dbReference>
<feature type="compositionally biased region" description="Polar residues" evidence="1">
    <location>
        <begin position="112"/>
        <end position="121"/>
    </location>
</feature>
<dbReference type="Proteomes" id="UP000002624">
    <property type="component" value="Unassembled WGS sequence"/>
</dbReference>
<feature type="compositionally biased region" description="Low complexity" evidence="1">
    <location>
        <begin position="221"/>
        <end position="240"/>
    </location>
</feature>
<dbReference type="PANTHER" id="PTHR12774:SF2">
    <property type="entry name" value="PEROXISOMAL BIOGENESIS FACTOR 19"/>
    <property type="match status" value="1"/>
</dbReference>
<accession>C6HB10</accession>
<dbReference type="HOGENOM" id="CLU_043063_2_1_1"/>
<feature type="compositionally biased region" description="Basic and acidic residues" evidence="1">
    <location>
        <begin position="60"/>
        <end position="70"/>
    </location>
</feature>
<gene>
    <name evidence="2" type="ORF">HCDG_03892</name>
</gene>
<dbReference type="OMA" id="EMLYEPL"/>
<dbReference type="EMBL" id="GG692422">
    <property type="protein sequence ID" value="EER42433.1"/>
    <property type="molecule type" value="Genomic_DNA"/>
</dbReference>
<feature type="compositionally biased region" description="Polar residues" evidence="1">
    <location>
        <begin position="76"/>
        <end position="103"/>
    </location>
</feature>
<dbReference type="GO" id="GO:0033328">
    <property type="term" value="F:peroxisome membrane targeting sequence binding"/>
    <property type="evidence" value="ECO:0007669"/>
    <property type="project" value="TreeGrafter"/>
</dbReference>
<name>C6HB10_AJECH</name>
<feature type="region of interest" description="Disordered" evidence="1">
    <location>
        <begin position="196"/>
        <end position="276"/>
    </location>
</feature>
<organism evidence="2 3">
    <name type="scientific">Ajellomyces capsulatus (strain H143)</name>
    <name type="common">Darling's disease fungus</name>
    <name type="synonym">Histoplasma capsulatum</name>
    <dbReference type="NCBI Taxonomy" id="544712"/>
    <lineage>
        <taxon>Eukaryota</taxon>
        <taxon>Fungi</taxon>
        <taxon>Dikarya</taxon>
        <taxon>Ascomycota</taxon>
        <taxon>Pezizomycotina</taxon>
        <taxon>Eurotiomycetes</taxon>
        <taxon>Eurotiomycetidae</taxon>
        <taxon>Onygenales</taxon>
        <taxon>Ajellomycetaceae</taxon>
        <taxon>Histoplasma</taxon>
    </lineage>
</organism>
<reference evidence="3" key="1">
    <citation type="submission" date="2009-05" db="EMBL/GenBank/DDBJ databases">
        <title>The genome sequence of Ajellomyces capsulatus strain H143.</title>
        <authorList>
            <person name="Champion M."/>
            <person name="Cuomo C.A."/>
            <person name="Ma L.-J."/>
            <person name="Henn M.R."/>
            <person name="Sil A."/>
            <person name="Goldman B."/>
            <person name="Young S.K."/>
            <person name="Kodira C.D."/>
            <person name="Zeng Q."/>
            <person name="Koehrsen M."/>
            <person name="Alvarado L."/>
            <person name="Berlin A.M."/>
            <person name="Borenstein D."/>
            <person name="Chen Z."/>
            <person name="Engels R."/>
            <person name="Freedman E."/>
            <person name="Gellesch M."/>
            <person name="Goldberg J."/>
            <person name="Griggs A."/>
            <person name="Gujja S."/>
            <person name="Heiman D.I."/>
            <person name="Hepburn T.A."/>
            <person name="Howarth C."/>
            <person name="Jen D."/>
            <person name="Larson L."/>
            <person name="Lewis B."/>
            <person name="Mehta T."/>
            <person name="Park D."/>
            <person name="Pearson M."/>
            <person name="Roberts A."/>
            <person name="Saif S."/>
            <person name="Shea T.D."/>
            <person name="Shenoy N."/>
            <person name="Sisk P."/>
            <person name="Stolte C."/>
            <person name="Sykes S."/>
            <person name="Walk T."/>
            <person name="White J."/>
            <person name="Yandava C."/>
            <person name="Klein B."/>
            <person name="McEwen J.G."/>
            <person name="Puccia R."/>
            <person name="Goldman G.H."/>
            <person name="Felipe M.S."/>
            <person name="Nino-Vega G."/>
            <person name="San-Blas G."/>
            <person name="Taylor J.W."/>
            <person name="Mendoza L."/>
            <person name="Galagan J.E."/>
            <person name="Nusbaum C."/>
            <person name="Birren B.W."/>
        </authorList>
    </citation>
    <scope>NUCLEOTIDE SEQUENCE [LARGE SCALE GENOMIC DNA]</scope>
    <source>
        <strain evidence="3">H143</strain>
    </source>
</reference>
<dbReference type="GO" id="GO:0005778">
    <property type="term" value="C:peroxisomal membrane"/>
    <property type="evidence" value="ECO:0007669"/>
    <property type="project" value="TreeGrafter"/>
</dbReference>
<sequence length="431" mass="44392">MAEEGKKEKDKIEEEGSMAVPAEASSTAGVPVTVTEVDSQAHARSTAGLKRDEEDSDFDLDGKLNHHLDLLDDFSPSKNLPSATPAAPSSNKPSYASASTSAAGPQLPPSFPSDQNATGASESDLDEDAFLRQLEHGMAGLLHQKPTGSEGGGGDGGGGDGEPDWDALAQRMAQGEMDPTAIMKLLMGEGGPGALAGGIEGDLGGLGTSGGSGKEDEKGKSGTTSGATDAAGAARSASNAEDGFQETIRKTMERIQASGDKATAAATGDGGDDDDDVLMRLLKAVGSSAAGQAGAGEADDESLDKLFMGIMEQLSNKDMLYEPMKELNDKFSPWLRENRDKVPKEDLERYELQATIVAEIVAKFDEEGYSDDNPADRAAIWEKMQKMQAAGSPPDALVSNPLADELGLPGAFAGVGGGGGGGAEMPQCPQQ</sequence>
<feature type="compositionally biased region" description="Gly residues" evidence="1">
    <location>
        <begin position="196"/>
        <end position="212"/>
    </location>
</feature>
<feature type="region of interest" description="Disordered" evidence="1">
    <location>
        <begin position="1"/>
        <end position="168"/>
    </location>
</feature>
<dbReference type="Pfam" id="PF04614">
    <property type="entry name" value="Pex19"/>
    <property type="match status" value="1"/>
</dbReference>
<dbReference type="InterPro" id="IPR006708">
    <property type="entry name" value="Pex19"/>
</dbReference>
<protein>
    <submittedName>
        <fullName evidence="2">Peroxin 19</fullName>
    </submittedName>
</protein>
<dbReference type="STRING" id="544712.C6HB10"/>